<reference evidence="8" key="1">
    <citation type="journal article" date="2014" name="Int. J. Syst. Evol. Microbiol.">
        <title>Complete genome sequence of Corynebacterium casei LMG S-19264T (=DSM 44701T), isolated from a smear-ripened cheese.</title>
        <authorList>
            <consortium name="US DOE Joint Genome Institute (JGI-PGF)"/>
            <person name="Walter F."/>
            <person name="Albersmeier A."/>
            <person name="Kalinowski J."/>
            <person name="Ruckert C."/>
        </authorList>
    </citation>
    <scope>NUCLEOTIDE SEQUENCE</scope>
    <source>
        <strain evidence="8">JCM 4369</strain>
    </source>
</reference>
<keyword evidence="4 7" id="KW-0663">Pyridoxal phosphate</keyword>
<evidence type="ECO:0000313" key="8">
    <source>
        <dbReference type="EMBL" id="GGV09813.1"/>
    </source>
</evidence>
<evidence type="ECO:0000256" key="2">
    <source>
        <dbReference type="ARBA" id="ARBA00022576"/>
    </source>
</evidence>
<evidence type="ECO:0000313" key="9">
    <source>
        <dbReference type="Proteomes" id="UP000618795"/>
    </source>
</evidence>
<protein>
    <submittedName>
        <fullName evidence="8">Aminotransferase DegT</fullName>
    </submittedName>
</protein>
<dbReference type="InterPro" id="IPR015422">
    <property type="entry name" value="PyrdxlP-dep_Trfase_small"/>
</dbReference>
<feature type="modified residue" description="N6-(pyridoxal phosphate)lysine" evidence="7">
    <location>
        <position position="184"/>
    </location>
</feature>
<keyword evidence="2 8" id="KW-0032">Aminotransferase</keyword>
<feature type="active site" description="Proton acceptor" evidence="6">
    <location>
        <position position="184"/>
    </location>
</feature>
<dbReference type="Gene3D" id="3.40.640.10">
    <property type="entry name" value="Type I PLP-dependent aspartate aminotransferase-like (Major domain)"/>
    <property type="match status" value="1"/>
</dbReference>
<dbReference type="CDD" id="cd00616">
    <property type="entry name" value="AHBA_syn"/>
    <property type="match status" value="1"/>
</dbReference>
<gene>
    <name evidence="8" type="ORF">GCM10010260_55350</name>
</gene>
<evidence type="ECO:0000256" key="6">
    <source>
        <dbReference type="PIRSR" id="PIRSR000390-1"/>
    </source>
</evidence>
<dbReference type="RefSeq" id="WP_229854352.1">
    <property type="nucleotide sequence ID" value="NZ_BMTD01000013.1"/>
</dbReference>
<evidence type="ECO:0000256" key="7">
    <source>
        <dbReference type="PIRSR" id="PIRSR000390-2"/>
    </source>
</evidence>
<dbReference type="PIRSF" id="PIRSF000390">
    <property type="entry name" value="PLP_StrS"/>
    <property type="match status" value="1"/>
</dbReference>
<dbReference type="SUPFAM" id="SSF53383">
    <property type="entry name" value="PLP-dependent transferases"/>
    <property type="match status" value="1"/>
</dbReference>
<evidence type="ECO:0000256" key="3">
    <source>
        <dbReference type="ARBA" id="ARBA00022679"/>
    </source>
</evidence>
<dbReference type="InterPro" id="IPR015421">
    <property type="entry name" value="PyrdxlP-dep_Trfase_major"/>
</dbReference>
<dbReference type="AlphaFoldDB" id="A0A918IGJ3"/>
<dbReference type="Proteomes" id="UP000618795">
    <property type="component" value="Unassembled WGS sequence"/>
</dbReference>
<proteinExistence type="inferred from homology"/>
<comment type="similarity">
    <text evidence="5">Belongs to the DegT/DnrJ/EryC1 family. L-glutamine:2-deoxy-scyllo-inosose/scyllo-inosose aminotransferase subfamily.</text>
</comment>
<dbReference type="EMBL" id="BMTD01000013">
    <property type="protein sequence ID" value="GGV09813.1"/>
    <property type="molecule type" value="Genomic_DNA"/>
</dbReference>
<dbReference type="PANTHER" id="PTHR30244">
    <property type="entry name" value="TRANSAMINASE"/>
    <property type="match status" value="1"/>
</dbReference>
<comment type="caution">
    <text evidence="8">The sequence shown here is derived from an EMBL/GenBank/DDBJ whole genome shotgun (WGS) entry which is preliminary data.</text>
</comment>
<reference evidence="8" key="2">
    <citation type="submission" date="2020-09" db="EMBL/GenBank/DDBJ databases">
        <authorList>
            <person name="Sun Q."/>
            <person name="Ohkuma M."/>
        </authorList>
    </citation>
    <scope>NUCLEOTIDE SEQUENCE</scope>
    <source>
        <strain evidence="8">JCM 4369</strain>
    </source>
</reference>
<evidence type="ECO:0000256" key="4">
    <source>
        <dbReference type="ARBA" id="ARBA00022898"/>
    </source>
</evidence>
<dbReference type="InterPro" id="IPR015424">
    <property type="entry name" value="PyrdxlP-dep_Trfase"/>
</dbReference>
<dbReference type="Pfam" id="PF01041">
    <property type="entry name" value="DegT_DnrJ_EryC1"/>
    <property type="match status" value="1"/>
</dbReference>
<dbReference type="GO" id="GO:0000271">
    <property type="term" value="P:polysaccharide biosynthetic process"/>
    <property type="evidence" value="ECO:0007669"/>
    <property type="project" value="TreeGrafter"/>
</dbReference>
<dbReference type="PANTHER" id="PTHR30244:SF34">
    <property type="entry name" value="DTDP-4-AMINO-4,6-DIDEOXYGALACTOSE TRANSAMINASE"/>
    <property type="match status" value="1"/>
</dbReference>
<dbReference type="GO" id="GO:0008483">
    <property type="term" value="F:transaminase activity"/>
    <property type="evidence" value="ECO:0007669"/>
    <property type="project" value="UniProtKB-KW"/>
</dbReference>
<name>A0A918IGJ3_9ACTN</name>
<dbReference type="GO" id="GO:0030170">
    <property type="term" value="F:pyridoxal phosphate binding"/>
    <property type="evidence" value="ECO:0007669"/>
    <property type="project" value="TreeGrafter"/>
</dbReference>
<evidence type="ECO:0000256" key="1">
    <source>
        <dbReference type="ARBA" id="ARBA00001933"/>
    </source>
</evidence>
<evidence type="ECO:0000256" key="5">
    <source>
        <dbReference type="ARBA" id="ARBA00038398"/>
    </source>
</evidence>
<organism evidence="8 9">
    <name type="scientific">Streptomyces filipinensis</name>
    <dbReference type="NCBI Taxonomy" id="66887"/>
    <lineage>
        <taxon>Bacteria</taxon>
        <taxon>Bacillati</taxon>
        <taxon>Actinomycetota</taxon>
        <taxon>Actinomycetes</taxon>
        <taxon>Kitasatosporales</taxon>
        <taxon>Streptomycetaceae</taxon>
        <taxon>Streptomyces</taxon>
    </lineage>
</organism>
<accession>A0A918IGJ3</accession>
<keyword evidence="3" id="KW-0808">Transferase</keyword>
<dbReference type="Gene3D" id="3.90.1150.10">
    <property type="entry name" value="Aspartate Aminotransferase, domain 1"/>
    <property type="match status" value="1"/>
</dbReference>
<comment type="cofactor">
    <cofactor evidence="1">
        <name>pyridoxal 5'-phosphate</name>
        <dbReference type="ChEBI" id="CHEBI:597326"/>
    </cofactor>
</comment>
<sequence>MSTDRVPVMIPWLGEEEARAASEAVLSGWVAQGPRVAAFERAFAERVGAEHGIAVSSCTTALHLSLVALGLGPGDEVVAPSLSFIATANAVRYVGAEPVFADVDLATGNLTAATVDAVRTPRTRAVLAVHQGGVPADVPALRAACADWDLPLVEDAACAVGSTVGGKPVGHGALLATWSFHPRKLVTTGEGGMITTDDAAWAARLRRLREHGMNASAADRHASNKPFLESYLEVGFNYRMTDIQAAVGLVQLGRLDAMIARRRELAARYDALLHDIPGLTPVRDPAHGQSNFQSYWVLLDEGFPAGRDDLLAALAEAGVSARRGIMAAHLEPAYAGHPRAPLPATERITRDSLILPLFHTMTEAQQDRVVAALREQVRR</sequence>
<dbReference type="InterPro" id="IPR000653">
    <property type="entry name" value="DegT/StrS_aminotransferase"/>
</dbReference>
<keyword evidence="9" id="KW-1185">Reference proteome</keyword>